<evidence type="ECO:0000313" key="4">
    <source>
        <dbReference type="EMBL" id="KAF2400297.1"/>
    </source>
</evidence>
<keyword evidence="1" id="KW-0732">Signal</keyword>
<dbReference type="InterPro" id="IPR032514">
    <property type="entry name" value="GtaA_central"/>
</dbReference>
<dbReference type="InterPro" id="IPR052743">
    <property type="entry name" value="Glutaminase_GtaA"/>
</dbReference>
<dbReference type="OrthoDB" id="431715at2759"/>
<feature type="domain" description="Glutaminase A central" evidence="2">
    <location>
        <begin position="533"/>
        <end position="653"/>
    </location>
</feature>
<dbReference type="Pfam" id="PF16335">
    <property type="entry name" value="GtaA_6_Hairpin"/>
    <property type="match status" value="3"/>
</dbReference>
<dbReference type="InterPro" id="IPR033433">
    <property type="entry name" value="GtaA_N"/>
</dbReference>
<reference evidence="4" key="1">
    <citation type="journal article" date="2020" name="Stud. Mycol.">
        <title>101 Dothideomycetes genomes: a test case for predicting lifestyles and emergence of pathogens.</title>
        <authorList>
            <person name="Haridas S."/>
            <person name="Albert R."/>
            <person name="Binder M."/>
            <person name="Bloem J."/>
            <person name="Labutti K."/>
            <person name="Salamov A."/>
            <person name="Andreopoulos B."/>
            <person name="Baker S."/>
            <person name="Barry K."/>
            <person name="Bills G."/>
            <person name="Bluhm B."/>
            <person name="Cannon C."/>
            <person name="Castanera R."/>
            <person name="Culley D."/>
            <person name="Daum C."/>
            <person name="Ezra D."/>
            <person name="Gonzalez J."/>
            <person name="Henrissat B."/>
            <person name="Kuo A."/>
            <person name="Liang C."/>
            <person name="Lipzen A."/>
            <person name="Lutzoni F."/>
            <person name="Magnuson J."/>
            <person name="Mondo S."/>
            <person name="Nolan M."/>
            <person name="Ohm R."/>
            <person name="Pangilinan J."/>
            <person name="Park H.-J."/>
            <person name="Ramirez L."/>
            <person name="Alfaro M."/>
            <person name="Sun H."/>
            <person name="Tritt A."/>
            <person name="Yoshinaga Y."/>
            <person name="Zwiers L.-H."/>
            <person name="Turgeon B."/>
            <person name="Goodwin S."/>
            <person name="Spatafora J."/>
            <person name="Crous P."/>
            <person name="Grigoriev I."/>
        </authorList>
    </citation>
    <scope>NUCLEOTIDE SEQUENCE</scope>
    <source>
        <strain evidence="4">CBS 262.69</strain>
    </source>
</reference>
<dbReference type="Pfam" id="PF17168">
    <property type="entry name" value="DUF5127"/>
    <property type="match status" value="1"/>
</dbReference>
<feature type="chain" id="PRO_5026184286" evidence="1">
    <location>
        <begin position="20"/>
        <end position="800"/>
    </location>
</feature>
<dbReference type="PANTHER" id="PTHR31987:SF12">
    <property type="entry name" value="PUTATIVE (AFU_ORTHOLOGUE AFUA_3G10910)-RELATED"/>
    <property type="match status" value="1"/>
</dbReference>
<evidence type="ECO:0000256" key="1">
    <source>
        <dbReference type="SAM" id="SignalP"/>
    </source>
</evidence>
<dbReference type="PANTHER" id="PTHR31987">
    <property type="entry name" value="GLUTAMINASE A-RELATED"/>
    <property type="match status" value="1"/>
</dbReference>
<keyword evidence="5" id="KW-1185">Reference proteome</keyword>
<proteinExistence type="predicted"/>
<protein>
    <submittedName>
        <fullName evidence="4">Glutaminase A</fullName>
    </submittedName>
</protein>
<feature type="signal peptide" evidence="1">
    <location>
        <begin position="1"/>
        <end position="19"/>
    </location>
</feature>
<feature type="domain" description="Glutaminase A N-terminal" evidence="3">
    <location>
        <begin position="127"/>
        <end position="343"/>
    </location>
</feature>
<dbReference type="Proteomes" id="UP000799640">
    <property type="component" value="Unassembled WGS sequence"/>
</dbReference>
<organism evidence="4 5">
    <name type="scientific">Trichodelitschia bisporula</name>
    <dbReference type="NCBI Taxonomy" id="703511"/>
    <lineage>
        <taxon>Eukaryota</taxon>
        <taxon>Fungi</taxon>
        <taxon>Dikarya</taxon>
        <taxon>Ascomycota</taxon>
        <taxon>Pezizomycotina</taxon>
        <taxon>Dothideomycetes</taxon>
        <taxon>Dothideomycetes incertae sedis</taxon>
        <taxon>Phaeotrichales</taxon>
        <taxon>Phaeotrichaceae</taxon>
        <taxon>Trichodelitschia</taxon>
    </lineage>
</organism>
<gene>
    <name evidence="4" type="ORF">EJ06DRAFT_477030</name>
</gene>
<dbReference type="AlphaFoldDB" id="A0A6G1HWT2"/>
<dbReference type="EMBL" id="ML996695">
    <property type="protein sequence ID" value="KAF2400297.1"/>
    <property type="molecule type" value="Genomic_DNA"/>
</dbReference>
<sequence>MRLAPHFSAIVISALGATASTLTPPVLPLIVRNPYLSTWLPSARDVPWGHWPSFYTGQEIGFGILAAVPASRVVYPLLGRPHDSLIPSGHDYNVSYATYKGAKYDASTTNLTYLIPAPSNNASLEALELVLSFLSPITPQSTLRQAIPAAYVSAYVTGAFDIDIYIDLNGLWVSGDRGSSIEWTYAQAESDGLKTWSFKRQSEEVFVEKQDRAEWGTLYFTAPADAQHECGTSALLRQRFSKTGALQNQVDPKFRSIMDEEPVFAYSKSFALSKSAHGSGTFSDSVTFTIAHLQDPVVQYASERGLTLMRPLWKSWFFSDAALIRYHYLDFGNALNLARNYSDQLAIDAFQSGSSNYEDIVALSARQVLGATSFSGTPDNPVLFLKEISSNGNCQTVDVIFPAFPFFLYTNPRWLAYLLEPLLEHQLSGQYPNKYSMHDLGAHFPNQTGHADGRDEYMPVEECGDMLIMGLALVNSLKYGLGYEPQSRWSALGTEEYDDGNRESAFPLTIFSWQDGVAGLDDRWGGSTKGIKQAEKWLRKSYRIWKQWTGYLVEYTLEPHNQLSTDDFAGWLALHSNLALKGIIGIKAMSELAEVVGEYEDAKYYMNVSSTYIKKWEEFAISRDGTHAKLAYNWYGSWTTLYSLFADAVLCFHPSITKKQSSLAESDPAIWQDQQPLQPGAVPSDRRPDDFIPHAVYTNQSAWYHIVMQRYGLPLDSRHLYTKSDWEFEAAAVAEESVRAEILDRVANWINDTTTDRPLTDLYDTEGDGGFPGVYFFARPVVGGHFSFLALERACGGKGQ</sequence>
<evidence type="ECO:0000259" key="2">
    <source>
        <dbReference type="Pfam" id="PF16335"/>
    </source>
</evidence>
<evidence type="ECO:0000259" key="3">
    <source>
        <dbReference type="Pfam" id="PF17168"/>
    </source>
</evidence>
<evidence type="ECO:0000313" key="5">
    <source>
        <dbReference type="Proteomes" id="UP000799640"/>
    </source>
</evidence>
<feature type="domain" description="Glutaminase A central" evidence="2">
    <location>
        <begin position="354"/>
        <end position="475"/>
    </location>
</feature>
<feature type="domain" description="Glutaminase A central" evidence="2">
    <location>
        <begin position="690"/>
        <end position="788"/>
    </location>
</feature>
<name>A0A6G1HWT2_9PEZI</name>
<accession>A0A6G1HWT2</accession>